<evidence type="ECO:0000256" key="3">
    <source>
        <dbReference type="ARBA" id="ARBA00023136"/>
    </source>
</evidence>
<dbReference type="PANTHER" id="PTHR23526:SF2">
    <property type="entry name" value="MAJOR FACILITATOR SUPERFAMILY (MFS) PROFILE DOMAIN-CONTAINING PROTEIN"/>
    <property type="match status" value="1"/>
</dbReference>
<dbReference type="AlphaFoldDB" id="A0A0M2UPD3"/>
<accession>A0A0M2UPD3</accession>
<feature type="domain" description="Major facilitator superfamily (MFS) profile" evidence="5">
    <location>
        <begin position="212"/>
        <end position="422"/>
    </location>
</feature>
<evidence type="ECO:0000256" key="1">
    <source>
        <dbReference type="ARBA" id="ARBA00022692"/>
    </source>
</evidence>
<feature type="transmembrane region" description="Helical" evidence="4">
    <location>
        <begin position="111"/>
        <end position="135"/>
    </location>
</feature>
<dbReference type="InterPro" id="IPR052528">
    <property type="entry name" value="Sugar_transport-like"/>
</dbReference>
<sequence>MEARHSKQQERIAVRRSLRYSIKDGVAFAATTGFGDNYLNPFAVALDASAFQIGLLSSASQFVPSLAQFKVADLTERFGSRKKVIVRSVFIHAFLLLPIALIPFLPEFVRVYALIGLCTLYVSFASFAGPAWGSLMANLVPERKRGAFFSRRGRLISLVMVVSSFLAGYILHFFQKQNLFGFTIIFLVAMISRYISCYFLSRMYEPPLEIKREHYFSLGEFLRRLNVGNFGKYVIFHSCFSFAVFIASPFFPVFMLRDLGFSYITYTIVTTTVPLASILAVSYWGQRADALGNRQIIWICSLVISVLPAMWLISQQIYFLIIIQILAGIFWAGFNLCSSNFIYDSVIPEKRTRCIAYFNTLNGFSICAGNLLGGFLATHLPSFFGYRLLALFAVSSLLRILTATLLLKRVKEIRKMDIAVAR</sequence>
<keyword evidence="7" id="KW-1185">Reference proteome</keyword>
<feature type="transmembrane region" description="Helical" evidence="4">
    <location>
        <begin position="296"/>
        <end position="313"/>
    </location>
</feature>
<dbReference type="InterPro" id="IPR011701">
    <property type="entry name" value="MFS"/>
</dbReference>
<keyword evidence="3 4" id="KW-0472">Membrane</keyword>
<evidence type="ECO:0000256" key="2">
    <source>
        <dbReference type="ARBA" id="ARBA00022989"/>
    </source>
</evidence>
<dbReference type="PROSITE" id="PS50850">
    <property type="entry name" value="MFS"/>
    <property type="match status" value="1"/>
</dbReference>
<dbReference type="Gene3D" id="1.20.1250.20">
    <property type="entry name" value="MFS general substrate transporter like domains"/>
    <property type="match status" value="2"/>
</dbReference>
<evidence type="ECO:0000313" key="6">
    <source>
        <dbReference type="EMBL" id="KKO17983.1"/>
    </source>
</evidence>
<feature type="transmembrane region" description="Helical" evidence="4">
    <location>
        <begin position="384"/>
        <end position="407"/>
    </location>
</feature>
<comment type="caution">
    <text evidence="6">The sequence shown here is derived from an EMBL/GenBank/DDBJ whole genome shotgun (WGS) entry which is preliminary data.</text>
</comment>
<keyword evidence="1 4" id="KW-0812">Transmembrane</keyword>
<dbReference type="SUPFAM" id="SSF103473">
    <property type="entry name" value="MFS general substrate transporter"/>
    <property type="match status" value="1"/>
</dbReference>
<gene>
    <name evidence="6" type="ORF">BROFUL_03326</name>
</gene>
<dbReference type="Pfam" id="PF07690">
    <property type="entry name" value="MFS_1"/>
    <property type="match status" value="2"/>
</dbReference>
<dbReference type="PANTHER" id="PTHR23526">
    <property type="entry name" value="INTEGRAL MEMBRANE TRANSPORT PROTEIN-RELATED"/>
    <property type="match status" value="1"/>
</dbReference>
<feature type="transmembrane region" description="Helical" evidence="4">
    <location>
        <begin position="84"/>
        <end position="105"/>
    </location>
</feature>
<organism evidence="6 7">
    <name type="scientific">Candidatus Brocadia fulgida</name>
    <dbReference type="NCBI Taxonomy" id="380242"/>
    <lineage>
        <taxon>Bacteria</taxon>
        <taxon>Pseudomonadati</taxon>
        <taxon>Planctomycetota</taxon>
        <taxon>Candidatus Brocadiia</taxon>
        <taxon>Candidatus Brocadiales</taxon>
        <taxon>Candidatus Brocadiaceae</taxon>
        <taxon>Candidatus Brocadia</taxon>
    </lineage>
</organism>
<dbReference type="InterPro" id="IPR020846">
    <property type="entry name" value="MFS_dom"/>
</dbReference>
<proteinExistence type="predicted"/>
<evidence type="ECO:0000256" key="4">
    <source>
        <dbReference type="SAM" id="Phobius"/>
    </source>
</evidence>
<feature type="transmembrane region" description="Helical" evidence="4">
    <location>
        <begin position="155"/>
        <end position="174"/>
    </location>
</feature>
<name>A0A0M2UPD3_9BACT</name>
<keyword evidence="2 4" id="KW-1133">Transmembrane helix</keyword>
<dbReference type="InterPro" id="IPR036259">
    <property type="entry name" value="MFS_trans_sf"/>
</dbReference>
<dbReference type="Proteomes" id="UP000034954">
    <property type="component" value="Unassembled WGS sequence"/>
</dbReference>
<evidence type="ECO:0000313" key="7">
    <source>
        <dbReference type="Proteomes" id="UP000034954"/>
    </source>
</evidence>
<feature type="transmembrane region" description="Helical" evidence="4">
    <location>
        <begin position="319"/>
        <end position="343"/>
    </location>
</feature>
<feature type="transmembrane region" description="Helical" evidence="4">
    <location>
        <begin position="180"/>
        <end position="201"/>
    </location>
</feature>
<dbReference type="EMBL" id="LAQJ01000305">
    <property type="protein sequence ID" value="KKO17983.1"/>
    <property type="molecule type" value="Genomic_DNA"/>
</dbReference>
<feature type="transmembrane region" description="Helical" evidence="4">
    <location>
        <begin position="233"/>
        <end position="251"/>
    </location>
</feature>
<feature type="transmembrane region" description="Helical" evidence="4">
    <location>
        <begin position="263"/>
        <end position="284"/>
    </location>
</feature>
<protein>
    <submittedName>
        <fullName evidence="6">Transporter protein</fullName>
    </submittedName>
</protein>
<evidence type="ECO:0000259" key="5">
    <source>
        <dbReference type="PROSITE" id="PS50850"/>
    </source>
</evidence>
<reference evidence="6 7" key="1">
    <citation type="journal article" date="2013" name="BMC Microbiol.">
        <title>Identification of the type II cytochrome c maturation pathway in anammox bacteria by comparative genomics.</title>
        <authorList>
            <person name="Ferousi C."/>
            <person name="Speth D.R."/>
            <person name="Reimann J."/>
            <person name="Op den Camp H.J."/>
            <person name="Allen J.W."/>
            <person name="Keltjens J.T."/>
            <person name="Jetten M.S."/>
        </authorList>
    </citation>
    <scope>NUCLEOTIDE SEQUENCE [LARGE SCALE GENOMIC DNA]</scope>
    <source>
        <strain evidence="6">RU1</strain>
    </source>
</reference>
<feature type="transmembrane region" description="Helical" evidence="4">
    <location>
        <begin position="355"/>
        <end position="378"/>
    </location>
</feature>
<dbReference type="GO" id="GO:0022857">
    <property type="term" value="F:transmembrane transporter activity"/>
    <property type="evidence" value="ECO:0007669"/>
    <property type="project" value="InterPro"/>
</dbReference>